<dbReference type="AlphaFoldDB" id="A0A0K2UAW7"/>
<dbReference type="EMBL" id="HACA01017869">
    <property type="protein sequence ID" value="CDW35230.1"/>
    <property type="molecule type" value="Transcribed_RNA"/>
</dbReference>
<feature type="region of interest" description="Disordered" evidence="1">
    <location>
        <begin position="1"/>
        <end position="35"/>
    </location>
</feature>
<feature type="compositionally biased region" description="Polar residues" evidence="1">
    <location>
        <begin position="1"/>
        <end position="11"/>
    </location>
</feature>
<sequence>MTPKKGSSTQGAVKRDPCRTPYDDNPVVCTNSNDP</sequence>
<organism evidence="2">
    <name type="scientific">Lepeophtheirus salmonis</name>
    <name type="common">Salmon louse</name>
    <name type="synonym">Caligus salmonis</name>
    <dbReference type="NCBI Taxonomy" id="72036"/>
    <lineage>
        <taxon>Eukaryota</taxon>
        <taxon>Metazoa</taxon>
        <taxon>Ecdysozoa</taxon>
        <taxon>Arthropoda</taxon>
        <taxon>Crustacea</taxon>
        <taxon>Multicrustacea</taxon>
        <taxon>Hexanauplia</taxon>
        <taxon>Copepoda</taxon>
        <taxon>Siphonostomatoida</taxon>
        <taxon>Caligidae</taxon>
        <taxon>Lepeophtheirus</taxon>
    </lineage>
</organism>
<evidence type="ECO:0000256" key="1">
    <source>
        <dbReference type="SAM" id="MobiDB-lite"/>
    </source>
</evidence>
<evidence type="ECO:0000313" key="2">
    <source>
        <dbReference type="EMBL" id="CDW35230.1"/>
    </source>
</evidence>
<protein>
    <submittedName>
        <fullName evidence="2">Uncharacterized protein</fullName>
    </submittedName>
</protein>
<reference evidence="2" key="1">
    <citation type="submission" date="2014-05" db="EMBL/GenBank/DDBJ databases">
        <authorList>
            <person name="Chronopoulou M."/>
        </authorList>
    </citation>
    <scope>NUCLEOTIDE SEQUENCE</scope>
    <source>
        <tissue evidence="2">Whole organism</tissue>
    </source>
</reference>
<accession>A0A0K2UAW7</accession>
<name>A0A0K2UAW7_LEPSM</name>
<proteinExistence type="predicted"/>
<feature type="compositionally biased region" description="Basic and acidic residues" evidence="1">
    <location>
        <begin position="13"/>
        <end position="22"/>
    </location>
</feature>